<accession>A0A1R2BJ49</accession>
<sequence length="236" mass="27246">MLVISLLFQVIGTLGAIEYFTKGMHLKFYFPSDDQVTFELWVPSVNLVGFDWIGLAIQCANYPLNAFQADYFIAMVDDVFTDRWADGHYLPLLDTELGGVSDITSDRFEYEDYVIYTLTRPFVTGDAYDQELVIDNPYMISWAKGNLVDGEIGVHTMDNCGHEYLILASDYLDRNHDDNGKFGPWSDQFRDFVRKEEKDELVLWTDLVEEEDLGDIEDIEDDYATDEEITEEEEDV</sequence>
<dbReference type="Proteomes" id="UP000187209">
    <property type="component" value="Unassembled WGS sequence"/>
</dbReference>
<evidence type="ECO:0000256" key="1">
    <source>
        <dbReference type="SAM" id="MobiDB-lite"/>
    </source>
</evidence>
<dbReference type="EMBL" id="MPUH01000612">
    <property type="protein sequence ID" value="OMJ76778.1"/>
    <property type="molecule type" value="Genomic_DNA"/>
</dbReference>
<organism evidence="3 4">
    <name type="scientific">Stentor coeruleus</name>
    <dbReference type="NCBI Taxonomy" id="5963"/>
    <lineage>
        <taxon>Eukaryota</taxon>
        <taxon>Sar</taxon>
        <taxon>Alveolata</taxon>
        <taxon>Ciliophora</taxon>
        <taxon>Postciliodesmatophora</taxon>
        <taxon>Heterotrichea</taxon>
        <taxon>Heterotrichida</taxon>
        <taxon>Stentoridae</taxon>
        <taxon>Stentor</taxon>
    </lineage>
</organism>
<feature type="signal peptide" evidence="2">
    <location>
        <begin position="1"/>
        <end position="16"/>
    </location>
</feature>
<dbReference type="CDD" id="cd09631">
    <property type="entry name" value="DOMON_DOH"/>
    <property type="match status" value="1"/>
</dbReference>
<dbReference type="InterPro" id="IPR045266">
    <property type="entry name" value="DOH_DOMON"/>
</dbReference>
<keyword evidence="2" id="KW-0732">Signal</keyword>
<dbReference type="AlphaFoldDB" id="A0A1R2BJ49"/>
<dbReference type="OrthoDB" id="319957at2759"/>
<gene>
    <name evidence="3" type="ORF">SteCoe_23795</name>
</gene>
<evidence type="ECO:0000313" key="4">
    <source>
        <dbReference type="Proteomes" id="UP000187209"/>
    </source>
</evidence>
<evidence type="ECO:0000256" key="2">
    <source>
        <dbReference type="SAM" id="SignalP"/>
    </source>
</evidence>
<evidence type="ECO:0008006" key="5">
    <source>
        <dbReference type="Google" id="ProtNLM"/>
    </source>
</evidence>
<reference evidence="3 4" key="1">
    <citation type="submission" date="2016-11" db="EMBL/GenBank/DDBJ databases">
        <title>The macronuclear genome of Stentor coeruleus: a giant cell with tiny introns.</title>
        <authorList>
            <person name="Slabodnick M."/>
            <person name="Ruby J.G."/>
            <person name="Reiff S.B."/>
            <person name="Swart E.C."/>
            <person name="Gosai S."/>
            <person name="Prabakaran S."/>
            <person name="Witkowska E."/>
            <person name="Larue G.E."/>
            <person name="Fisher S."/>
            <person name="Freeman R.M."/>
            <person name="Gunawardena J."/>
            <person name="Chu W."/>
            <person name="Stover N.A."/>
            <person name="Gregory B.D."/>
            <person name="Nowacki M."/>
            <person name="Derisi J."/>
            <person name="Roy S.W."/>
            <person name="Marshall W.F."/>
            <person name="Sood P."/>
        </authorList>
    </citation>
    <scope>NUCLEOTIDE SEQUENCE [LARGE SCALE GENOMIC DNA]</scope>
    <source>
        <strain evidence="3">WM001</strain>
    </source>
</reference>
<feature type="chain" id="PRO_5013068399" description="DOMON domain-containing protein" evidence="2">
    <location>
        <begin position="17"/>
        <end position="236"/>
    </location>
</feature>
<feature type="region of interest" description="Disordered" evidence="1">
    <location>
        <begin position="215"/>
        <end position="236"/>
    </location>
</feature>
<keyword evidence="4" id="KW-1185">Reference proteome</keyword>
<proteinExistence type="predicted"/>
<protein>
    <recommendedName>
        <fullName evidence="5">DOMON domain-containing protein</fullName>
    </recommendedName>
</protein>
<comment type="caution">
    <text evidence="3">The sequence shown here is derived from an EMBL/GenBank/DDBJ whole genome shotgun (WGS) entry which is preliminary data.</text>
</comment>
<evidence type="ECO:0000313" key="3">
    <source>
        <dbReference type="EMBL" id="OMJ76778.1"/>
    </source>
</evidence>
<name>A0A1R2BJ49_9CILI</name>